<reference evidence="1 2" key="1">
    <citation type="journal article" date="2011" name="PLoS Pathog.">
        <title>Endophytic Life Strategies Decoded by Genome and Transcriptome Analyses of the Mutualistic Root Symbiont Piriformospora indica.</title>
        <authorList>
            <person name="Zuccaro A."/>
            <person name="Lahrmann U."/>
            <person name="Guldener U."/>
            <person name="Langen G."/>
            <person name="Pfiffi S."/>
            <person name="Biedenkopf D."/>
            <person name="Wong P."/>
            <person name="Samans B."/>
            <person name="Grimm C."/>
            <person name="Basiewicz M."/>
            <person name="Murat C."/>
            <person name="Martin F."/>
            <person name="Kogel K.H."/>
        </authorList>
    </citation>
    <scope>NUCLEOTIDE SEQUENCE [LARGE SCALE GENOMIC DNA]</scope>
    <source>
        <strain evidence="1 2">DSM 11827</strain>
    </source>
</reference>
<sequence>MNHSIAIQHYPIVQAMKPQSVASAEAFGLLSASSLIACLLYQQPIIDELTLCSYEIAFTLHQCKRFKSYDDLRLRQNLYLLTKITKSAVQTYMSDIGHALKAYSAEDLDRTCMPHDIPTMPGDSLDLQRLFAKTPHHIIKRFVPHFNTSLYTPSSMTITHALGGRATYSSLDPSTSPLLRTTR</sequence>
<dbReference type="EMBL" id="CAFZ01001550">
    <property type="protein sequence ID" value="CCA77387.1"/>
    <property type="molecule type" value="Genomic_DNA"/>
</dbReference>
<proteinExistence type="predicted"/>
<evidence type="ECO:0000313" key="2">
    <source>
        <dbReference type="Proteomes" id="UP000007148"/>
    </source>
</evidence>
<name>G4U1E4_SERID</name>
<organism evidence="1 2">
    <name type="scientific">Serendipita indica (strain DSM 11827)</name>
    <name type="common">Root endophyte fungus</name>
    <name type="synonym">Piriformospora indica</name>
    <dbReference type="NCBI Taxonomy" id="1109443"/>
    <lineage>
        <taxon>Eukaryota</taxon>
        <taxon>Fungi</taxon>
        <taxon>Dikarya</taxon>
        <taxon>Basidiomycota</taxon>
        <taxon>Agaricomycotina</taxon>
        <taxon>Agaricomycetes</taxon>
        <taxon>Sebacinales</taxon>
        <taxon>Serendipitaceae</taxon>
        <taxon>Serendipita</taxon>
    </lineage>
</organism>
<dbReference type="AlphaFoldDB" id="G4U1E4"/>
<keyword evidence="2" id="KW-1185">Reference proteome</keyword>
<dbReference type="InParanoid" id="G4U1E4"/>
<evidence type="ECO:0000313" key="1">
    <source>
        <dbReference type="EMBL" id="CCA77387.1"/>
    </source>
</evidence>
<comment type="caution">
    <text evidence="1">The sequence shown here is derived from an EMBL/GenBank/DDBJ whole genome shotgun (WGS) entry which is preliminary data.</text>
</comment>
<accession>G4U1E4</accession>
<dbReference type="HOGENOM" id="CLU_1475709_0_0_1"/>
<protein>
    <submittedName>
        <fullName evidence="1">Uncharacterized protein</fullName>
    </submittedName>
</protein>
<gene>
    <name evidence="1" type="ORF">PIIN_11364</name>
</gene>
<dbReference type="Proteomes" id="UP000007148">
    <property type="component" value="Unassembled WGS sequence"/>
</dbReference>